<keyword evidence="7" id="KW-0798">TonB box</keyword>
<dbReference type="PANTHER" id="PTHR32552">
    <property type="entry name" value="FERRICHROME IRON RECEPTOR-RELATED"/>
    <property type="match status" value="1"/>
</dbReference>
<evidence type="ECO:0000256" key="1">
    <source>
        <dbReference type="ARBA" id="ARBA00004571"/>
    </source>
</evidence>
<keyword evidence="2" id="KW-0813">Transport</keyword>
<accession>A0A381X1K3</accession>
<feature type="transmembrane region" description="Helical" evidence="10">
    <location>
        <begin position="6"/>
        <end position="24"/>
    </location>
</feature>
<reference evidence="12" key="1">
    <citation type="submission" date="2018-05" db="EMBL/GenBank/DDBJ databases">
        <authorList>
            <person name="Lanie J.A."/>
            <person name="Ng W.-L."/>
            <person name="Kazmierczak K.M."/>
            <person name="Andrzejewski T.M."/>
            <person name="Davidsen T.M."/>
            <person name="Wayne K.J."/>
            <person name="Tettelin H."/>
            <person name="Glass J.I."/>
            <person name="Rusch D."/>
            <person name="Podicherti R."/>
            <person name="Tsui H.-C.T."/>
            <person name="Winkler M.E."/>
        </authorList>
    </citation>
    <scope>NUCLEOTIDE SEQUENCE</scope>
</reference>
<evidence type="ECO:0000256" key="5">
    <source>
        <dbReference type="ARBA" id="ARBA00023004"/>
    </source>
</evidence>
<keyword evidence="9" id="KW-0998">Cell outer membrane</keyword>
<evidence type="ECO:0000256" key="9">
    <source>
        <dbReference type="ARBA" id="ARBA00023237"/>
    </source>
</evidence>
<evidence type="ECO:0000256" key="8">
    <source>
        <dbReference type="ARBA" id="ARBA00023136"/>
    </source>
</evidence>
<dbReference type="Gene3D" id="2.40.170.20">
    <property type="entry name" value="TonB-dependent receptor, beta-barrel domain"/>
    <property type="match status" value="1"/>
</dbReference>
<dbReference type="InterPro" id="IPR012910">
    <property type="entry name" value="Plug_dom"/>
</dbReference>
<gene>
    <name evidence="12" type="ORF">METZ01_LOCUS111530</name>
</gene>
<evidence type="ECO:0000256" key="6">
    <source>
        <dbReference type="ARBA" id="ARBA00023065"/>
    </source>
</evidence>
<dbReference type="Pfam" id="PF07715">
    <property type="entry name" value="Plug"/>
    <property type="match status" value="1"/>
</dbReference>
<dbReference type="InterPro" id="IPR039426">
    <property type="entry name" value="TonB-dep_rcpt-like"/>
</dbReference>
<feature type="non-terminal residue" evidence="12">
    <location>
        <position position="191"/>
    </location>
</feature>
<protein>
    <recommendedName>
        <fullName evidence="11">TonB-dependent receptor plug domain-containing protein</fullName>
    </recommendedName>
</protein>
<evidence type="ECO:0000259" key="11">
    <source>
        <dbReference type="Pfam" id="PF07715"/>
    </source>
</evidence>
<dbReference type="AlphaFoldDB" id="A0A381X1K3"/>
<keyword evidence="8 10" id="KW-0472">Membrane</keyword>
<keyword evidence="10" id="KW-1133">Transmembrane helix</keyword>
<feature type="domain" description="TonB-dependent receptor plug" evidence="11">
    <location>
        <begin position="56"/>
        <end position="157"/>
    </location>
</feature>
<proteinExistence type="predicted"/>
<keyword evidence="5" id="KW-0408">Iron</keyword>
<dbReference type="PANTHER" id="PTHR32552:SF81">
    <property type="entry name" value="TONB-DEPENDENT OUTER MEMBRANE RECEPTOR"/>
    <property type="match status" value="1"/>
</dbReference>
<evidence type="ECO:0000256" key="7">
    <source>
        <dbReference type="ARBA" id="ARBA00023077"/>
    </source>
</evidence>
<keyword evidence="3" id="KW-0410">Iron transport</keyword>
<keyword evidence="6" id="KW-0406">Ion transport</keyword>
<evidence type="ECO:0000256" key="10">
    <source>
        <dbReference type="SAM" id="Phobius"/>
    </source>
</evidence>
<name>A0A381X1K3_9ZZZZ</name>
<dbReference type="PROSITE" id="PS52016">
    <property type="entry name" value="TONB_DEPENDENT_REC_3"/>
    <property type="match status" value="1"/>
</dbReference>
<evidence type="ECO:0000256" key="4">
    <source>
        <dbReference type="ARBA" id="ARBA00022692"/>
    </source>
</evidence>
<evidence type="ECO:0000256" key="2">
    <source>
        <dbReference type="ARBA" id="ARBA00022448"/>
    </source>
</evidence>
<sequence length="191" mass="20619">MSYFKTFTYSNFVLFFIMLVMFPASKPMAQDAGNAAANQGLLEEIIVTARKREENLMDIPESVVAISGLNIDRQNIKSLEDVGLLIPSLNLSARADGFPNVSMRGLGAFGNTQGVGFYLDDVQIFSDASSRFGDLERIEVLKGPQGTLYGGSNIGGAIKFVSARPDPDEFSGRVKGLIGEQGIKDIEASIN</sequence>
<evidence type="ECO:0000313" key="12">
    <source>
        <dbReference type="EMBL" id="SVA58676.1"/>
    </source>
</evidence>
<comment type="subcellular location">
    <subcellularLocation>
        <location evidence="1">Cell outer membrane</location>
        <topology evidence="1">Multi-pass membrane protein</topology>
    </subcellularLocation>
</comment>
<dbReference type="GO" id="GO:0009279">
    <property type="term" value="C:cell outer membrane"/>
    <property type="evidence" value="ECO:0007669"/>
    <property type="project" value="UniProtKB-SubCell"/>
</dbReference>
<keyword evidence="4 10" id="KW-0812">Transmembrane</keyword>
<dbReference type="GO" id="GO:0006826">
    <property type="term" value="P:iron ion transport"/>
    <property type="evidence" value="ECO:0007669"/>
    <property type="project" value="UniProtKB-KW"/>
</dbReference>
<evidence type="ECO:0000256" key="3">
    <source>
        <dbReference type="ARBA" id="ARBA00022496"/>
    </source>
</evidence>
<dbReference type="SUPFAM" id="SSF56935">
    <property type="entry name" value="Porins"/>
    <property type="match status" value="1"/>
</dbReference>
<dbReference type="InterPro" id="IPR036942">
    <property type="entry name" value="Beta-barrel_TonB_sf"/>
</dbReference>
<dbReference type="EMBL" id="UINC01013606">
    <property type="protein sequence ID" value="SVA58676.1"/>
    <property type="molecule type" value="Genomic_DNA"/>
</dbReference>
<organism evidence="12">
    <name type="scientific">marine metagenome</name>
    <dbReference type="NCBI Taxonomy" id="408172"/>
    <lineage>
        <taxon>unclassified sequences</taxon>
        <taxon>metagenomes</taxon>
        <taxon>ecological metagenomes</taxon>
    </lineage>
</organism>